<dbReference type="RefSeq" id="WP_048508828.1">
    <property type="nucleotide sequence ID" value="NZ_LFND01000008.1"/>
</dbReference>
<dbReference type="EMBL" id="LFND01000008">
    <property type="protein sequence ID" value="KMQ58714.1"/>
    <property type="molecule type" value="Genomic_DNA"/>
</dbReference>
<evidence type="ECO:0000313" key="2">
    <source>
        <dbReference type="EMBL" id="KMQ58714.1"/>
    </source>
</evidence>
<keyword evidence="1" id="KW-0732">Signal</keyword>
<protein>
    <submittedName>
        <fullName evidence="2">Uncharacterized protein</fullName>
    </submittedName>
</protein>
<evidence type="ECO:0000256" key="1">
    <source>
        <dbReference type="SAM" id="SignalP"/>
    </source>
</evidence>
<name>A0A0J7HYE4_9FLAO</name>
<keyword evidence="3" id="KW-1185">Reference proteome</keyword>
<organism evidence="2 3">
    <name type="scientific">Chryseobacterium angstadtii</name>
    <dbReference type="NCBI Taxonomy" id="558151"/>
    <lineage>
        <taxon>Bacteria</taxon>
        <taxon>Pseudomonadati</taxon>
        <taxon>Bacteroidota</taxon>
        <taxon>Flavobacteriia</taxon>
        <taxon>Flavobacteriales</taxon>
        <taxon>Weeksellaceae</taxon>
        <taxon>Chryseobacterium group</taxon>
        <taxon>Chryseobacterium</taxon>
    </lineage>
</organism>
<comment type="caution">
    <text evidence="2">The sequence shown here is derived from an EMBL/GenBank/DDBJ whole genome shotgun (WGS) entry which is preliminary data.</text>
</comment>
<feature type="signal peptide" evidence="1">
    <location>
        <begin position="1"/>
        <end position="18"/>
    </location>
</feature>
<accession>A0A0J7HYE4</accession>
<proteinExistence type="predicted"/>
<gene>
    <name evidence="2" type="ORF">ACM46_22100</name>
</gene>
<dbReference type="OrthoDB" id="1259860at2"/>
<sequence length="139" mass="15857">MKKTAALLLILIFGILSAQSKEHQFRFDVKKFRKEWTKSKHEKSSLQLKIFDPNGSPLIFNIMESSISEQPIQNINTFKGSSMDGTKRISFTLTKKTISGSYSDQGVEVYFDPVINKKSLYKVYIPNSVQTGQEKDFVP</sequence>
<dbReference type="Proteomes" id="UP000036261">
    <property type="component" value="Unassembled WGS sequence"/>
</dbReference>
<dbReference type="PATRIC" id="fig|558151.6.peg.4628"/>
<evidence type="ECO:0000313" key="3">
    <source>
        <dbReference type="Proteomes" id="UP000036261"/>
    </source>
</evidence>
<reference evidence="2 3" key="1">
    <citation type="journal article" date="2013" name="Int. J. Syst. Evol. Microbiol.">
        <title>Chryseobacterium angstadtii sp. nov., isolated from a newt tank.</title>
        <authorList>
            <person name="Kirk K.E."/>
            <person name="Hoffman J.A."/>
            <person name="Smith K.A."/>
            <person name="Strahan B.L."/>
            <person name="Failor K.C."/>
            <person name="Krebs J.E."/>
            <person name="Gale A.N."/>
            <person name="Do T.D."/>
            <person name="Sontag T.C."/>
            <person name="Batties A.M."/>
            <person name="Mistiszyn K."/>
            <person name="Newman J.D."/>
        </authorList>
    </citation>
    <scope>NUCLEOTIDE SEQUENCE [LARGE SCALE GENOMIC DNA]</scope>
    <source>
        <strain evidence="2 3">KM</strain>
    </source>
</reference>
<dbReference type="AlphaFoldDB" id="A0A0J7HYE4"/>
<feature type="chain" id="PRO_5005287964" evidence="1">
    <location>
        <begin position="19"/>
        <end position="139"/>
    </location>
</feature>